<dbReference type="PANTHER" id="PTHR31087:SF120">
    <property type="entry name" value="PROTEIN LURP-ONE-RELATED 10-LIKE"/>
    <property type="match status" value="1"/>
</dbReference>
<accession>A0AAV0G2Q7</accession>
<sequence>MAGASIPYPQQTAPMAPVIGPEFVAPYGVDLAFVRKVRILFQQEKYEVLGVDGNVMFKIKSNLFLNRDRILLLDAADNPVATLQQNLFSLHSKWKVFRGKSTDSKDLLFRLKKASLFGFKTKLNVYLAANTKEEVCDFYMDGSWSRKSCMVHANGGGVGVGGGSESSAIVAQMHKKHMAGKTAAGKVNFWMAVHPNVDYAFIVSLVVILEDIHRQRSNQEMGGNMVDMGNT</sequence>
<organism evidence="2 3">
    <name type="scientific">Cuscuta epithymum</name>
    <dbReference type="NCBI Taxonomy" id="186058"/>
    <lineage>
        <taxon>Eukaryota</taxon>
        <taxon>Viridiplantae</taxon>
        <taxon>Streptophyta</taxon>
        <taxon>Embryophyta</taxon>
        <taxon>Tracheophyta</taxon>
        <taxon>Spermatophyta</taxon>
        <taxon>Magnoliopsida</taxon>
        <taxon>eudicotyledons</taxon>
        <taxon>Gunneridae</taxon>
        <taxon>Pentapetalae</taxon>
        <taxon>asterids</taxon>
        <taxon>lamiids</taxon>
        <taxon>Solanales</taxon>
        <taxon>Convolvulaceae</taxon>
        <taxon>Cuscuteae</taxon>
        <taxon>Cuscuta</taxon>
        <taxon>Cuscuta subgen. Cuscuta</taxon>
    </lineage>
</organism>
<protein>
    <submittedName>
        <fullName evidence="2">Uncharacterized protein</fullName>
    </submittedName>
</protein>
<dbReference type="PANTHER" id="PTHR31087">
    <property type="match status" value="1"/>
</dbReference>
<evidence type="ECO:0000313" key="2">
    <source>
        <dbReference type="EMBL" id="CAH9142127.1"/>
    </source>
</evidence>
<dbReference type="InterPro" id="IPR025659">
    <property type="entry name" value="Tubby-like_C"/>
</dbReference>
<comment type="caution">
    <text evidence="2">The sequence shown here is derived from an EMBL/GenBank/DDBJ whole genome shotgun (WGS) entry which is preliminary data.</text>
</comment>
<dbReference type="EMBL" id="CAMAPF010001037">
    <property type="protein sequence ID" value="CAH9142127.1"/>
    <property type="molecule type" value="Genomic_DNA"/>
</dbReference>
<evidence type="ECO:0000313" key="3">
    <source>
        <dbReference type="Proteomes" id="UP001152523"/>
    </source>
</evidence>
<dbReference type="Gene3D" id="2.40.160.200">
    <property type="entry name" value="LURP1-related"/>
    <property type="match status" value="1"/>
</dbReference>
<keyword evidence="3" id="KW-1185">Reference proteome</keyword>
<reference evidence="2" key="1">
    <citation type="submission" date="2022-07" db="EMBL/GenBank/DDBJ databases">
        <authorList>
            <person name="Macas J."/>
            <person name="Novak P."/>
            <person name="Neumann P."/>
        </authorList>
    </citation>
    <scope>NUCLEOTIDE SEQUENCE</scope>
</reference>
<name>A0AAV0G2Q7_9ASTE</name>
<dbReference type="InterPro" id="IPR007612">
    <property type="entry name" value="LOR"/>
</dbReference>
<dbReference type="InterPro" id="IPR038595">
    <property type="entry name" value="LOR_sf"/>
</dbReference>
<dbReference type="Proteomes" id="UP001152523">
    <property type="component" value="Unassembled WGS sequence"/>
</dbReference>
<dbReference type="SUPFAM" id="SSF54518">
    <property type="entry name" value="Tubby C-terminal domain-like"/>
    <property type="match status" value="1"/>
</dbReference>
<dbReference type="Pfam" id="PF04525">
    <property type="entry name" value="LOR"/>
    <property type="match status" value="1"/>
</dbReference>
<comment type="similarity">
    <text evidence="1">Belongs to the LOR family.</text>
</comment>
<evidence type="ECO:0000256" key="1">
    <source>
        <dbReference type="ARBA" id="ARBA00005437"/>
    </source>
</evidence>
<gene>
    <name evidence="2" type="ORF">CEPIT_LOCUS39664</name>
</gene>
<dbReference type="AlphaFoldDB" id="A0AAV0G2Q7"/>
<proteinExistence type="inferred from homology"/>